<dbReference type="CDD" id="cd24048">
    <property type="entry name" value="ASKHA_NBD_FtsA"/>
    <property type="match status" value="1"/>
</dbReference>
<dbReference type="EMBL" id="NSGR01000008">
    <property type="protein sequence ID" value="PCH12740.1"/>
    <property type="molecule type" value="Genomic_DNA"/>
</dbReference>
<evidence type="ECO:0000313" key="10">
    <source>
        <dbReference type="EMBL" id="PCH12740.1"/>
    </source>
</evidence>
<dbReference type="GO" id="GO:0009898">
    <property type="term" value="C:cytoplasmic side of plasma membrane"/>
    <property type="evidence" value="ECO:0007669"/>
    <property type="project" value="UniProtKB-UniRule"/>
</dbReference>
<sequence length="455" mass="49391">MARNGFFTGLDIGTSSIKVLVAEFISGEMNVIGVSNIPSTGVKDGIIIDIEAAAAAIKTAVEQAEEKAGMTIDKINVGLPANLLQIEPSQGMIPVPSESKEIKDEDVDSVVKSALTKSITPEREVISLVPEEFIVDGFQGIRDPRGMMGIRLEMRGLIYTGPSTILHNLRKTVERAGISVENIIITPLAMARTVLNEGEREFGATVIDMGGGQTTVATMRAQELQYTNIYTEGGDYITKDISKVLKTSMSIAEALKFNFGQANINEASETETVKVDVVGSEEPVEVTERYLSEIVSARVRHILDRVKQDLERGRLLDLPGGIVLVGGGAIMPGVVDVAQEILGTNVKLHVPNQVGIRNPMFANVISLVEFVGKMSEVDVLAQNAVSGEEMLRRKPIDFAGRDNYVPNFNESRPSTQTSNYNQQPVAPVDYNSQEPTQPKQKLGDRVRGIFGSMFD</sequence>
<dbReference type="GO" id="GO:0032153">
    <property type="term" value="C:cell division site"/>
    <property type="evidence" value="ECO:0007669"/>
    <property type="project" value="UniProtKB-UniRule"/>
</dbReference>
<dbReference type="eggNOG" id="COG0849">
    <property type="taxonomic scope" value="Bacteria"/>
</dbReference>
<dbReference type="EMBL" id="JARQAG010000006">
    <property type="protein sequence ID" value="MDT2731697.1"/>
    <property type="molecule type" value="Genomic_DNA"/>
</dbReference>
<organism evidence="10 11">
    <name type="scientific">Streptococcus parauberis</name>
    <dbReference type="NCBI Taxonomy" id="1348"/>
    <lineage>
        <taxon>Bacteria</taxon>
        <taxon>Bacillati</taxon>
        <taxon>Bacillota</taxon>
        <taxon>Bacilli</taxon>
        <taxon>Lactobacillales</taxon>
        <taxon>Streptococcaceae</taxon>
        <taxon>Streptococcus</taxon>
    </lineage>
</organism>
<dbReference type="SUPFAM" id="SSF53067">
    <property type="entry name" value="Actin-like ATPase domain"/>
    <property type="match status" value="2"/>
</dbReference>
<evidence type="ECO:0000256" key="3">
    <source>
        <dbReference type="ARBA" id="ARBA00023136"/>
    </source>
</evidence>
<evidence type="ECO:0000256" key="2">
    <source>
        <dbReference type="ARBA" id="ARBA00022618"/>
    </source>
</evidence>
<dbReference type="InterPro" id="IPR020823">
    <property type="entry name" value="Cell_div_FtsA"/>
</dbReference>
<dbReference type="PANTHER" id="PTHR32432">
    <property type="entry name" value="CELL DIVISION PROTEIN FTSA-RELATED"/>
    <property type="match status" value="1"/>
</dbReference>
<dbReference type="InterPro" id="IPR050696">
    <property type="entry name" value="FtsA/MreB"/>
</dbReference>
<comment type="subunit">
    <text evidence="5">Self-interacts. Interacts with FtsZ.</text>
</comment>
<keyword evidence="3 5" id="KW-0472">Membrane</keyword>
<name>A0A0E2URG6_9STRE</name>
<comment type="caution">
    <text evidence="10">The sequence shown here is derived from an EMBL/GenBank/DDBJ whole genome shotgun (WGS) entry which is preliminary data.</text>
</comment>
<reference evidence="10 11" key="1">
    <citation type="submission" date="2016-06" db="EMBL/GenBank/DDBJ databases">
        <authorList>
            <person name="Haines A.N."/>
            <person name="Council K.R."/>
        </authorList>
    </citation>
    <scope>NUCLEOTIDE SEQUENCE [LARGE SCALE GENOMIC DNA]</scope>
    <source>
        <strain evidence="10 11">SP158-29</strain>
    </source>
</reference>
<feature type="domain" description="SHS2" evidence="8">
    <location>
        <begin position="7"/>
        <end position="194"/>
    </location>
</feature>
<evidence type="ECO:0000259" key="8">
    <source>
        <dbReference type="SMART" id="SM00842"/>
    </source>
</evidence>
<evidence type="ECO:0000256" key="5">
    <source>
        <dbReference type="HAMAP-Rule" id="MF_02033"/>
    </source>
</evidence>
<dbReference type="InterPro" id="IPR003494">
    <property type="entry name" value="SHS2_FtsA"/>
</dbReference>
<dbReference type="Pfam" id="PF11983">
    <property type="entry name" value="FtsA_C"/>
    <property type="match status" value="1"/>
</dbReference>
<dbReference type="InterPro" id="IPR043129">
    <property type="entry name" value="ATPase_NBD"/>
</dbReference>
<reference evidence="9" key="2">
    <citation type="submission" date="2023-03" db="EMBL/GenBank/DDBJ databases">
        <authorList>
            <person name="Shen W."/>
            <person name="Cai J."/>
        </authorList>
    </citation>
    <scope>NUCLEOTIDE SEQUENCE</scope>
    <source>
        <strain evidence="9">P82-2</strain>
    </source>
</reference>
<keyword evidence="4 5" id="KW-0131">Cell cycle</keyword>
<dbReference type="PIRSF" id="PIRSF003101">
    <property type="entry name" value="FtsA"/>
    <property type="match status" value="1"/>
</dbReference>
<evidence type="ECO:0000256" key="6">
    <source>
        <dbReference type="PIRNR" id="PIRNR003101"/>
    </source>
</evidence>
<dbReference type="SMART" id="SM00842">
    <property type="entry name" value="FtsA"/>
    <property type="match status" value="1"/>
</dbReference>
<dbReference type="Pfam" id="PF02491">
    <property type="entry name" value="SHS2_FTSA"/>
    <property type="match status" value="1"/>
</dbReference>
<dbReference type="Gene3D" id="3.30.420.40">
    <property type="match status" value="2"/>
</dbReference>
<comment type="function">
    <text evidence="5 6">Cell division protein that is involved in the assembly of the Z ring. May serve as a membrane anchor for the Z ring.</text>
</comment>
<dbReference type="Gene3D" id="3.30.1490.110">
    <property type="match status" value="1"/>
</dbReference>
<dbReference type="OMA" id="RLEANFH"/>
<dbReference type="HAMAP" id="MF_02033">
    <property type="entry name" value="FtsA"/>
    <property type="match status" value="1"/>
</dbReference>
<comment type="subcellular location">
    <subcellularLocation>
        <location evidence="5">Cell membrane</location>
        <topology evidence="5">Peripheral membrane protein</topology>
        <orientation evidence="5">Cytoplasmic side</orientation>
    </subcellularLocation>
    <text evidence="5">Localizes to the Z ring in an FtsZ-dependent manner. Targeted to the membrane through a conserved C-terminal amphipathic helix.</text>
</comment>
<dbReference type="OrthoDB" id="9768127at2"/>
<evidence type="ECO:0000313" key="11">
    <source>
        <dbReference type="Proteomes" id="UP000217465"/>
    </source>
</evidence>
<comment type="similarity">
    <text evidence="5 6">Belongs to the FtsA/MreB family.</text>
</comment>
<dbReference type="GO" id="GO:0043093">
    <property type="term" value="P:FtsZ-dependent cytokinesis"/>
    <property type="evidence" value="ECO:0007669"/>
    <property type="project" value="UniProtKB-UniRule"/>
</dbReference>
<accession>A0A0E2URG6</accession>
<evidence type="ECO:0000256" key="4">
    <source>
        <dbReference type="ARBA" id="ARBA00023306"/>
    </source>
</evidence>
<protein>
    <recommendedName>
        <fullName evidence="5 6">Cell division protein FtsA</fullName>
    </recommendedName>
</protein>
<dbReference type="AlphaFoldDB" id="A0A0E2URG6"/>
<dbReference type="FunFam" id="3.30.1490.110:FF:000003">
    <property type="entry name" value="Cell division protein FtsA"/>
    <property type="match status" value="1"/>
</dbReference>
<dbReference type="PANTHER" id="PTHR32432:SF4">
    <property type="entry name" value="CELL DIVISION PROTEIN FTSA"/>
    <property type="match status" value="1"/>
</dbReference>
<dbReference type="Pfam" id="PF14450">
    <property type="entry name" value="FtsA"/>
    <property type="match status" value="1"/>
</dbReference>
<dbReference type="Proteomes" id="UP001180515">
    <property type="component" value="Unassembled WGS sequence"/>
</dbReference>
<dbReference type="STRING" id="936154.STP_1126"/>
<evidence type="ECO:0000313" key="9">
    <source>
        <dbReference type="EMBL" id="MDT2731697.1"/>
    </source>
</evidence>
<evidence type="ECO:0000256" key="1">
    <source>
        <dbReference type="ARBA" id="ARBA00022475"/>
    </source>
</evidence>
<gene>
    <name evidence="5 10" type="primary">ftsA</name>
    <name evidence="10" type="ORF">A9Y57_01459</name>
    <name evidence="9" type="ORF">P7G31_05495</name>
</gene>
<keyword evidence="2 5" id="KW-0132">Cell division</keyword>
<proteinExistence type="inferred from homology"/>
<keyword evidence="1 5" id="KW-1003">Cell membrane</keyword>
<dbReference type="RefSeq" id="WP_003107316.1">
    <property type="nucleotide sequence ID" value="NZ_BAWT01000006.1"/>
</dbReference>
<dbReference type="InterPro" id="IPR021873">
    <property type="entry name" value="FtsA_C"/>
</dbReference>
<dbReference type="NCBIfam" id="TIGR01174">
    <property type="entry name" value="ftsA"/>
    <property type="match status" value="1"/>
</dbReference>
<evidence type="ECO:0000256" key="7">
    <source>
        <dbReference type="SAM" id="MobiDB-lite"/>
    </source>
</evidence>
<dbReference type="Proteomes" id="UP000217465">
    <property type="component" value="Unassembled WGS sequence"/>
</dbReference>
<feature type="region of interest" description="Disordered" evidence="7">
    <location>
        <begin position="402"/>
        <end position="445"/>
    </location>
</feature>
<feature type="compositionally biased region" description="Polar residues" evidence="7">
    <location>
        <begin position="406"/>
        <end position="439"/>
    </location>
</feature>